<evidence type="ECO:0000256" key="4">
    <source>
        <dbReference type="ARBA" id="ARBA00023015"/>
    </source>
</evidence>
<organism evidence="11">
    <name type="scientific">Darwinula stevensoni</name>
    <dbReference type="NCBI Taxonomy" id="69355"/>
    <lineage>
        <taxon>Eukaryota</taxon>
        <taxon>Metazoa</taxon>
        <taxon>Ecdysozoa</taxon>
        <taxon>Arthropoda</taxon>
        <taxon>Crustacea</taxon>
        <taxon>Oligostraca</taxon>
        <taxon>Ostracoda</taxon>
        <taxon>Podocopa</taxon>
        <taxon>Podocopida</taxon>
        <taxon>Darwinulocopina</taxon>
        <taxon>Darwinuloidea</taxon>
        <taxon>Darwinulidae</taxon>
        <taxon>Darwinula</taxon>
    </lineage>
</organism>
<reference evidence="11" key="1">
    <citation type="submission" date="2020-11" db="EMBL/GenBank/DDBJ databases">
        <authorList>
            <person name="Tran Van P."/>
        </authorList>
    </citation>
    <scope>NUCLEOTIDE SEQUENCE</scope>
</reference>
<keyword evidence="8" id="KW-0539">Nucleus</keyword>
<proteinExistence type="inferred from homology"/>
<dbReference type="OrthoDB" id="2286203at2759"/>
<feature type="compositionally biased region" description="Polar residues" evidence="10">
    <location>
        <begin position="198"/>
        <end position="207"/>
    </location>
</feature>
<dbReference type="EMBL" id="LR903674">
    <property type="protein sequence ID" value="CAD7252154.1"/>
    <property type="molecule type" value="Genomic_DNA"/>
</dbReference>
<dbReference type="InterPro" id="IPR021640">
    <property type="entry name" value="Mediator_Med28"/>
</dbReference>
<dbReference type="Pfam" id="PF11594">
    <property type="entry name" value="Med28"/>
    <property type="match status" value="1"/>
</dbReference>
<keyword evidence="6" id="KW-0010">Activator</keyword>
<evidence type="ECO:0000313" key="12">
    <source>
        <dbReference type="Proteomes" id="UP000677054"/>
    </source>
</evidence>
<evidence type="ECO:0000256" key="1">
    <source>
        <dbReference type="ARBA" id="ARBA00004123"/>
    </source>
</evidence>
<evidence type="ECO:0000256" key="9">
    <source>
        <dbReference type="ARBA" id="ARBA00031964"/>
    </source>
</evidence>
<evidence type="ECO:0000256" key="6">
    <source>
        <dbReference type="ARBA" id="ARBA00023159"/>
    </source>
</evidence>
<evidence type="ECO:0000256" key="7">
    <source>
        <dbReference type="ARBA" id="ARBA00023163"/>
    </source>
</evidence>
<evidence type="ECO:0000313" key="11">
    <source>
        <dbReference type="EMBL" id="CAD7252154.1"/>
    </source>
</evidence>
<evidence type="ECO:0000256" key="2">
    <source>
        <dbReference type="ARBA" id="ARBA00005571"/>
    </source>
</evidence>
<keyword evidence="7" id="KW-0804">Transcription</keyword>
<protein>
    <recommendedName>
        <fullName evidence="3">Mediator of RNA polymerase II transcription subunit 28</fullName>
    </recommendedName>
    <alternativeName>
        <fullName evidence="9">Mediator complex subunit 28</fullName>
    </alternativeName>
</protein>
<feature type="region of interest" description="Disordered" evidence="10">
    <location>
        <begin position="121"/>
        <end position="207"/>
    </location>
</feature>
<evidence type="ECO:0000256" key="10">
    <source>
        <dbReference type="SAM" id="MobiDB-lite"/>
    </source>
</evidence>
<keyword evidence="4" id="KW-0805">Transcription regulation</keyword>
<name>A0A7R9FRA1_9CRUS</name>
<gene>
    <name evidence="11" type="ORF">DSTB1V02_LOCUS11914</name>
</gene>
<sequence length="207" mass="22923">MPEMIMETNGTVPNGCEPKDLVDEFEEAFQRCLACLERDGDRDGMNPEEIRLNVEENIMRFLDIGRQLEAQFLHKRLLLSVNHPDQILKEDMGEVKAELSRKEALIQKYHEKISIWQNLLIPPSPQQPNNPAQATQMTPPQHPLQSHGMMPQGAGMASSSPIMGAPMRLLSPGTAGPSSRVPMSMNVPGLHGPLANLERTTSNIGSL</sequence>
<keyword evidence="5" id="KW-0175">Coiled coil</keyword>
<keyword evidence="12" id="KW-1185">Reference proteome</keyword>
<evidence type="ECO:0000256" key="5">
    <source>
        <dbReference type="ARBA" id="ARBA00023054"/>
    </source>
</evidence>
<accession>A0A7R9FRA1</accession>
<comment type="subcellular location">
    <subcellularLocation>
        <location evidence="1">Nucleus</location>
    </subcellularLocation>
</comment>
<dbReference type="PANTHER" id="PTHR13512:SF2">
    <property type="entry name" value="MEDIATOR OF RNA POLYMERASE II TRANSCRIPTION SUBUNIT 28"/>
    <property type="match status" value="1"/>
</dbReference>
<comment type="similarity">
    <text evidence="2">Belongs to the Mediator complex subunit 28 family.</text>
</comment>
<evidence type="ECO:0000256" key="8">
    <source>
        <dbReference type="ARBA" id="ARBA00023242"/>
    </source>
</evidence>
<dbReference type="AlphaFoldDB" id="A0A7R9FRA1"/>
<dbReference type="EMBL" id="CAJPEV010004157">
    <property type="protein sequence ID" value="CAG0901285.1"/>
    <property type="molecule type" value="Genomic_DNA"/>
</dbReference>
<evidence type="ECO:0000256" key="3">
    <source>
        <dbReference type="ARBA" id="ARBA00019683"/>
    </source>
</evidence>
<dbReference type="PANTHER" id="PTHR13512">
    <property type="entry name" value="MEDIATOR COMPLEX SUBUNIT 28"/>
    <property type="match status" value="1"/>
</dbReference>
<dbReference type="GO" id="GO:0016592">
    <property type="term" value="C:mediator complex"/>
    <property type="evidence" value="ECO:0007669"/>
    <property type="project" value="TreeGrafter"/>
</dbReference>
<dbReference type="Proteomes" id="UP000677054">
    <property type="component" value="Unassembled WGS sequence"/>
</dbReference>